<evidence type="ECO:0000313" key="1">
    <source>
        <dbReference type="EMBL" id="SFH58676.1"/>
    </source>
</evidence>
<accession>A0A1I3B9B0</accession>
<name>A0A1I3B9B0_9RHOB</name>
<gene>
    <name evidence="1" type="ORF">SAMN04488021_12026</name>
</gene>
<proteinExistence type="predicted"/>
<evidence type="ECO:0008006" key="3">
    <source>
        <dbReference type="Google" id="ProtNLM"/>
    </source>
</evidence>
<dbReference type="OrthoDB" id="7775014at2"/>
<keyword evidence="2" id="KW-1185">Reference proteome</keyword>
<sequence>MGRKHILADHADYRITLLQAGNAPAARVVVSFGGQPSDLSDVGFGSSFALENGWDNIFVAQRHGTQYQGLSLQDFRAAVQPVIQGRDAITYGASLGGYCALYYGGVIDARILAAAPMLPAWKPLRIRRYADLEIRHLELAQAPRSSRSPVVLFDPERRQDHFLVNRMVRPAYPDVRLVRIPFAGHTVLLTLAEMRCLKPLIRGIIERDEIVPFQHPDPRHSVWHMENARKLMRTDRGLAIRHLEASLAIKPSKQAFSMLVSALLGERRTDDLRRLLDQSKAAGDKALTPVPAVQRELAAAGLPF</sequence>
<dbReference type="STRING" id="34004.SAMN04488021_12026"/>
<dbReference type="InterPro" id="IPR029058">
    <property type="entry name" value="AB_hydrolase_fold"/>
</dbReference>
<dbReference type="RefSeq" id="WP_074968385.1">
    <property type="nucleotide sequence ID" value="NZ_CBCRYP010000021.1"/>
</dbReference>
<dbReference type="EMBL" id="FOPU01000020">
    <property type="protein sequence ID" value="SFH58676.1"/>
    <property type="molecule type" value="Genomic_DNA"/>
</dbReference>
<protein>
    <recommendedName>
        <fullName evidence="3">Alpha/beta hydrolase family protein</fullName>
    </recommendedName>
</protein>
<dbReference type="SUPFAM" id="SSF53474">
    <property type="entry name" value="alpha/beta-Hydrolases"/>
    <property type="match status" value="1"/>
</dbReference>
<evidence type="ECO:0000313" key="2">
    <source>
        <dbReference type="Proteomes" id="UP000183635"/>
    </source>
</evidence>
<organism evidence="1 2">
    <name type="scientific">Paracoccus aminovorans</name>
    <dbReference type="NCBI Taxonomy" id="34004"/>
    <lineage>
        <taxon>Bacteria</taxon>
        <taxon>Pseudomonadati</taxon>
        <taxon>Pseudomonadota</taxon>
        <taxon>Alphaproteobacteria</taxon>
        <taxon>Rhodobacterales</taxon>
        <taxon>Paracoccaceae</taxon>
        <taxon>Paracoccus</taxon>
    </lineage>
</organism>
<dbReference type="Proteomes" id="UP000183635">
    <property type="component" value="Unassembled WGS sequence"/>
</dbReference>
<reference evidence="1 2" key="1">
    <citation type="submission" date="2016-10" db="EMBL/GenBank/DDBJ databases">
        <authorList>
            <person name="de Groot N.N."/>
        </authorList>
    </citation>
    <scope>NUCLEOTIDE SEQUENCE [LARGE SCALE GENOMIC DNA]</scope>
    <source>
        <strain evidence="1 2">DSM 8537</strain>
    </source>
</reference>
<dbReference type="AlphaFoldDB" id="A0A1I3B9B0"/>